<dbReference type="Proteomes" id="UP000714275">
    <property type="component" value="Unassembled WGS sequence"/>
</dbReference>
<reference evidence="2" key="1">
    <citation type="journal article" date="2020" name="New Phytol.">
        <title>Comparative genomics reveals dynamic genome evolution in host specialist ectomycorrhizal fungi.</title>
        <authorList>
            <person name="Lofgren L.A."/>
            <person name="Nguyen N.H."/>
            <person name="Vilgalys R."/>
            <person name="Ruytinx J."/>
            <person name="Liao H.L."/>
            <person name="Branco S."/>
            <person name="Kuo A."/>
            <person name="LaButti K."/>
            <person name="Lipzen A."/>
            <person name="Andreopoulos W."/>
            <person name="Pangilinan J."/>
            <person name="Riley R."/>
            <person name="Hundley H."/>
            <person name="Na H."/>
            <person name="Barry K."/>
            <person name="Grigoriev I.V."/>
            <person name="Stajich J.E."/>
            <person name="Kennedy P.G."/>
        </authorList>
    </citation>
    <scope>NUCLEOTIDE SEQUENCE</scope>
    <source>
        <strain evidence="2">DOB743</strain>
    </source>
</reference>
<evidence type="ECO:0000313" key="2">
    <source>
        <dbReference type="EMBL" id="KAG1777380.1"/>
    </source>
</evidence>
<dbReference type="Pfam" id="PF26639">
    <property type="entry name" value="Het-6_barrel"/>
    <property type="match status" value="1"/>
</dbReference>
<evidence type="ECO:0000313" key="3">
    <source>
        <dbReference type="Proteomes" id="UP000714275"/>
    </source>
</evidence>
<accession>A0A9P6ZW74</accession>
<feature type="domain" description="Heterokaryon incompatibility" evidence="1">
    <location>
        <begin position="43"/>
        <end position="211"/>
    </location>
</feature>
<keyword evidence="3" id="KW-1185">Reference proteome</keyword>
<dbReference type="AlphaFoldDB" id="A0A9P6ZW74"/>
<organism evidence="2 3">
    <name type="scientific">Suillus placidus</name>
    <dbReference type="NCBI Taxonomy" id="48579"/>
    <lineage>
        <taxon>Eukaryota</taxon>
        <taxon>Fungi</taxon>
        <taxon>Dikarya</taxon>
        <taxon>Basidiomycota</taxon>
        <taxon>Agaricomycotina</taxon>
        <taxon>Agaricomycetes</taxon>
        <taxon>Agaricomycetidae</taxon>
        <taxon>Boletales</taxon>
        <taxon>Suillineae</taxon>
        <taxon>Suillaceae</taxon>
        <taxon>Suillus</taxon>
    </lineage>
</organism>
<dbReference type="InterPro" id="IPR052895">
    <property type="entry name" value="HetReg/Transcr_Mod"/>
</dbReference>
<dbReference type="InterPro" id="IPR010730">
    <property type="entry name" value="HET"/>
</dbReference>
<sequence>MSTQFCYQPLSTSSSIRLLRIRKFVSTLQYDLIEVNLENNPVYDALSYTWHLEKQSSATPGDDSEFGGSINCNGMKLDVTANLRDGLLRLEQLRQETLIWIDAICINQQDLEERSAQVNMMGRIFRSARTVVVWLGEPRRDWDVQTVENSIRFMERLPCIKEQQSESVSDYEDAAVATLREMTPPAYSSDWFSLGLFFCQTWFQRCWIIQETVLASTIEVYSGPTHITWSLLQNAARLLDVVRRRSSHSRMWRESLTTIFSSIPMILLAREHCRVGKLWRLETHLALSRTYQVTDQRDKIFALLGISDISSLASSVVELDKFSADYTKSIEQVYTECAAHLVEGRAGYSVLSMVEARSHPAPRSIPSWVPDFSVPQSPPPLAIKSPPKPTPTGNSPVRDLVMLDVHITALRSAPPEYRYPAVRAAVDDFIAAWDGAIPLRELLDATRVAVAAGDRARLEVTHKFVGIFLRMCSARRVFSTNQGDLGIAHQGARVGDEVVVVPGAAVPFVVREVEGGAYVLIGEAFVHGAMNGEALEGKDPSALEGLHLV</sequence>
<proteinExistence type="predicted"/>
<gene>
    <name evidence="2" type="ORF">EV702DRAFT_1028107</name>
</gene>
<dbReference type="EMBL" id="JABBWD010000021">
    <property type="protein sequence ID" value="KAG1777380.1"/>
    <property type="molecule type" value="Genomic_DNA"/>
</dbReference>
<dbReference type="Pfam" id="PF06985">
    <property type="entry name" value="HET"/>
    <property type="match status" value="1"/>
</dbReference>
<evidence type="ECO:0000259" key="1">
    <source>
        <dbReference type="Pfam" id="PF06985"/>
    </source>
</evidence>
<comment type="caution">
    <text evidence="2">The sequence shown here is derived from an EMBL/GenBank/DDBJ whole genome shotgun (WGS) entry which is preliminary data.</text>
</comment>
<dbReference type="PANTHER" id="PTHR24148:SF64">
    <property type="entry name" value="HETEROKARYON INCOMPATIBILITY DOMAIN-CONTAINING PROTEIN"/>
    <property type="match status" value="1"/>
</dbReference>
<dbReference type="OrthoDB" id="5303367at2759"/>
<name>A0A9P6ZW74_9AGAM</name>
<dbReference type="PANTHER" id="PTHR24148">
    <property type="entry name" value="ANKYRIN REPEAT DOMAIN-CONTAINING PROTEIN 39 HOMOLOG-RELATED"/>
    <property type="match status" value="1"/>
</dbReference>
<protein>
    <submittedName>
        <fullName evidence="2">Heterokaryon incompatibility protein-domain-containing protein</fullName>
    </submittedName>
</protein>